<sequence length="282" mass="32111">MGIERKQSAFIDRFVRQAAELGAAESVANLVLEATSHPSLFAFAEILAIPNLSKLLASQYSSYLDVLLLFACGTWKIYQRHAHSLPVLLPDQVRKLKQISVLALIENEKELPYDQLMEELDVSNVQELEDFLIQECIHTGIVRGKLDQLRRCFKVQFASGRDLTAEHLANTIETSNSWYCSPFLKVSLSWFFPLLKPAFETDIVQTLTKLFHSCFVHLRQLGILQVSYIQTMMDGLKFGMERMRTALDESQGDGGGWNFKAKRLLSWSKFQFSQLTILLITS</sequence>
<dbReference type="InterPro" id="IPR000717">
    <property type="entry name" value="PCI_dom"/>
</dbReference>
<evidence type="ECO:0000313" key="4">
    <source>
        <dbReference type="EMBL" id="KAG6489818.1"/>
    </source>
</evidence>
<dbReference type="PANTHER" id="PTHR15350:SF5">
    <property type="entry name" value="COP9 SIGNALOSOME COMPLEX SUBUNIT 7"/>
    <property type="match status" value="1"/>
</dbReference>
<comment type="similarity">
    <text evidence="1">Belongs to the CSN7/EIF3M family. CSN7 subfamily.</text>
</comment>
<keyword evidence="5" id="KW-1185">Reference proteome</keyword>
<evidence type="ECO:0000259" key="3">
    <source>
        <dbReference type="PROSITE" id="PS50250"/>
    </source>
</evidence>
<dbReference type="AlphaFoldDB" id="A0A8J5FM50"/>
<dbReference type="PANTHER" id="PTHR15350">
    <property type="entry name" value="COP9 SIGNALOSOME COMPLEX SUBUNIT 7/DENDRITIC CELL PROTEIN GA17"/>
    <property type="match status" value="1"/>
</dbReference>
<reference evidence="4 5" key="1">
    <citation type="submission" date="2020-08" db="EMBL/GenBank/DDBJ databases">
        <title>Plant Genome Project.</title>
        <authorList>
            <person name="Zhang R.-G."/>
        </authorList>
    </citation>
    <scope>NUCLEOTIDE SEQUENCE [LARGE SCALE GENOMIC DNA]</scope>
    <source>
        <tissue evidence="4">Rhizome</tissue>
    </source>
</reference>
<proteinExistence type="inferred from homology"/>
<dbReference type="GO" id="GO:0008180">
    <property type="term" value="C:COP9 signalosome"/>
    <property type="evidence" value="ECO:0007669"/>
    <property type="project" value="UniProtKB-KW"/>
</dbReference>
<gene>
    <name evidence="4" type="ORF">ZIOFF_051097</name>
</gene>
<dbReference type="Proteomes" id="UP000734854">
    <property type="component" value="Unassembled WGS sequence"/>
</dbReference>
<evidence type="ECO:0000313" key="5">
    <source>
        <dbReference type="Proteomes" id="UP000734854"/>
    </source>
</evidence>
<protein>
    <recommendedName>
        <fullName evidence="3">PCI domain-containing protein</fullName>
    </recommendedName>
</protein>
<organism evidence="4 5">
    <name type="scientific">Zingiber officinale</name>
    <name type="common">Ginger</name>
    <name type="synonym">Amomum zingiber</name>
    <dbReference type="NCBI Taxonomy" id="94328"/>
    <lineage>
        <taxon>Eukaryota</taxon>
        <taxon>Viridiplantae</taxon>
        <taxon>Streptophyta</taxon>
        <taxon>Embryophyta</taxon>
        <taxon>Tracheophyta</taxon>
        <taxon>Spermatophyta</taxon>
        <taxon>Magnoliopsida</taxon>
        <taxon>Liliopsida</taxon>
        <taxon>Zingiberales</taxon>
        <taxon>Zingiberaceae</taxon>
        <taxon>Zingiber</taxon>
    </lineage>
</organism>
<name>A0A8J5FM50_ZINOF</name>
<dbReference type="Pfam" id="PF01399">
    <property type="entry name" value="PCI"/>
    <property type="match status" value="1"/>
</dbReference>
<evidence type="ECO:0000256" key="1">
    <source>
        <dbReference type="ARBA" id="ARBA00008482"/>
    </source>
</evidence>
<dbReference type="PROSITE" id="PS50250">
    <property type="entry name" value="PCI"/>
    <property type="match status" value="1"/>
</dbReference>
<evidence type="ECO:0000256" key="2">
    <source>
        <dbReference type="ARBA" id="ARBA00022790"/>
    </source>
</evidence>
<feature type="domain" description="PCI" evidence="3">
    <location>
        <begin position="1"/>
        <end position="160"/>
    </location>
</feature>
<accession>A0A8J5FM50</accession>
<dbReference type="EMBL" id="JACMSC010000014">
    <property type="protein sequence ID" value="KAG6489818.1"/>
    <property type="molecule type" value="Genomic_DNA"/>
</dbReference>
<dbReference type="InterPro" id="IPR045237">
    <property type="entry name" value="COPS7/eIF3m"/>
</dbReference>
<dbReference type="SMART" id="SM00088">
    <property type="entry name" value="PINT"/>
    <property type="match status" value="1"/>
</dbReference>
<comment type="caution">
    <text evidence="4">The sequence shown here is derived from an EMBL/GenBank/DDBJ whole genome shotgun (WGS) entry which is preliminary data.</text>
</comment>
<keyword evidence="2" id="KW-0736">Signalosome</keyword>